<accession>A0A8X6TCT1</accession>
<proteinExistence type="predicted"/>
<protein>
    <submittedName>
        <fullName evidence="1">Uncharacterized protein</fullName>
    </submittedName>
</protein>
<reference evidence="1" key="1">
    <citation type="submission" date="2020-08" db="EMBL/GenBank/DDBJ databases">
        <title>Multicomponent nature underlies the extraordinary mechanical properties of spider dragline silk.</title>
        <authorList>
            <person name="Kono N."/>
            <person name="Nakamura H."/>
            <person name="Mori M."/>
            <person name="Yoshida Y."/>
            <person name="Ohtoshi R."/>
            <person name="Malay A.D."/>
            <person name="Moran D.A.P."/>
            <person name="Tomita M."/>
            <person name="Numata K."/>
            <person name="Arakawa K."/>
        </authorList>
    </citation>
    <scope>NUCLEOTIDE SEQUENCE</scope>
</reference>
<name>A0A8X6TCT1_NEPPI</name>
<keyword evidence="2" id="KW-1185">Reference proteome</keyword>
<gene>
    <name evidence="1" type="ORF">NPIL_373221</name>
</gene>
<comment type="caution">
    <text evidence="1">The sequence shown here is derived from an EMBL/GenBank/DDBJ whole genome shotgun (WGS) entry which is preliminary data.</text>
</comment>
<sequence length="109" mass="12221">MTHLQLSLRSDTQDQCWRCPEGPVQRQNGGIFVPATTWVRISQPLGSCSNLHAKLHAQNLYSLQPLMQSPPVKRRSAITKFCTLSTLDALRTVWACHNAAHSPLMYGHL</sequence>
<evidence type="ECO:0000313" key="1">
    <source>
        <dbReference type="EMBL" id="GFT01992.1"/>
    </source>
</evidence>
<dbReference type="AlphaFoldDB" id="A0A8X6TCT1"/>
<dbReference type="Proteomes" id="UP000887013">
    <property type="component" value="Unassembled WGS sequence"/>
</dbReference>
<dbReference type="EMBL" id="BMAW01007041">
    <property type="protein sequence ID" value="GFT01992.1"/>
    <property type="molecule type" value="Genomic_DNA"/>
</dbReference>
<evidence type="ECO:0000313" key="2">
    <source>
        <dbReference type="Proteomes" id="UP000887013"/>
    </source>
</evidence>
<organism evidence="1 2">
    <name type="scientific">Nephila pilipes</name>
    <name type="common">Giant wood spider</name>
    <name type="synonym">Nephila maculata</name>
    <dbReference type="NCBI Taxonomy" id="299642"/>
    <lineage>
        <taxon>Eukaryota</taxon>
        <taxon>Metazoa</taxon>
        <taxon>Ecdysozoa</taxon>
        <taxon>Arthropoda</taxon>
        <taxon>Chelicerata</taxon>
        <taxon>Arachnida</taxon>
        <taxon>Araneae</taxon>
        <taxon>Araneomorphae</taxon>
        <taxon>Entelegynae</taxon>
        <taxon>Araneoidea</taxon>
        <taxon>Nephilidae</taxon>
        <taxon>Nephila</taxon>
    </lineage>
</organism>